<proteinExistence type="inferred from homology"/>
<dbReference type="AlphaFoldDB" id="A0A2T1BXJ3"/>
<evidence type="ECO:0000256" key="5">
    <source>
        <dbReference type="ARBA" id="ARBA00022630"/>
    </source>
</evidence>
<dbReference type="Pfam" id="PF10590">
    <property type="entry name" value="PNP_phzG_C"/>
    <property type="match status" value="1"/>
</dbReference>
<feature type="binding site" evidence="9 11">
    <location>
        <position position="84"/>
    </location>
    <ligand>
        <name>FMN</name>
        <dbReference type="ChEBI" id="CHEBI:58210"/>
    </ligand>
</feature>
<dbReference type="UniPathway" id="UPA01068">
    <property type="reaction ID" value="UER00304"/>
</dbReference>
<feature type="domain" description="Pyridoxamine 5'-phosphate oxidase N-terminal" evidence="12">
    <location>
        <begin position="35"/>
        <end position="158"/>
    </location>
</feature>
<dbReference type="OrthoDB" id="9780392at2"/>
<evidence type="ECO:0000256" key="4">
    <source>
        <dbReference type="ARBA" id="ARBA00011738"/>
    </source>
</evidence>
<accession>A0A2T1BXJ3</accession>
<feature type="binding site" evidence="9 11">
    <location>
        <begin position="141"/>
        <end position="142"/>
    </location>
    <ligand>
        <name>FMN</name>
        <dbReference type="ChEBI" id="CHEBI:58210"/>
    </ligand>
</feature>
<evidence type="ECO:0000259" key="13">
    <source>
        <dbReference type="Pfam" id="PF10590"/>
    </source>
</evidence>
<sequence>MDKSLADLRQEYTQSGLTETNAFPNPFEQFQYWFNQAVAAQLPEPNAMTLATVAPNGQPSARIVLLKGFDETGFVFYTNYSSHKGQQLETSAAAALVFWWANLERQVRIEGQVAKVSEIESDEYFHSRPLGSQLGAWASAQSQVIAGREVLEMTLRALEVEYQGKIISRPPHWGGYRLKPTSIEFWQGRPNRLHDRLLYTPLADGSWKIERLSP</sequence>
<comment type="pathway">
    <text evidence="1 9">Cofactor metabolism; pyridoxal 5'-phosphate salvage; pyridoxal 5'-phosphate from pyridoxamine 5'-phosphate: step 1/1.</text>
</comment>
<keyword evidence="7 9" id="KW-0560">Oxidoreductase</keyword>
<comment type="function">
    <text evidence="9">Catalyzes the oxidation of either pyridoxine 5'-phosphate (PNP) or pyridoxamine 5'-phosphate (PMP) into pyridoxal 5'-phosphate (PLP).</text>
</comment>
<evidence type="ECO:0000313" key="15">
    <source>
        <dbReference type="Proteomes" id="UP000238762"/>
    </source>
</evidence>
<dbReference type="GO" id="GO:0010181">
    <property type="term" value="F:FMN binding"/>
    <property type="evidence" value="ECO:0007669"/>
    <property type="project" value="UniProtKB-UniRule"/>
</dbReference>
<comment type="catalytic activity">
    <reaction evidence="9">
        <text>pyridoxine 5'-phosphate + O2 = pyridoxal 5'-phosphate + H2O2</text>
        <dbReference type="Rhea" id="RHEA:15149"/>
        <dbReference type="ChEBI" id="CHEBI:15379"/>
        <dbReference type="ChEBI" id="CHEBI:16240"/>
        <dbReference type="ChEBI" id="CHEBI:58589"/>
        <dbReference type="ChEBI" id="CHEBI:597326"/>
        <dbReference type="EC" id="1.4.3.5"/>
    </reaction>
</comment>
<dbReference type="Pfam" id="PF01243">
    <property type="entry name" value="PNPOx_N"/>
    <property type="match status" value="1"/>
</dbReference>
<comment type="caution">
    <text evidence="14">The sequence shown here is derived from an EMBL/GenBank/DDBJ whole genome shotgun (WGS) entry which is preliminary data.</text>
</comment>
<keyword evidence="15" id="KW-1185">Reference proteome</keyword>
<feature type="binding site" evidence="9 10">
    <location>
        <position position="67"/>
    </location>
    <ligand>
        <name>substrate</name>
    </ligand>
</feature>
<feature type="binding site" evidence="9 11">
    <location>
        <position position="186"/>
    </location>
    <ligand>
        <name>FMN</name>
        <dbReference type="ChEBI" id="CHEBI:58210"/>
    </ligand>
</feature>
<evidence type="ECO:0000256" key="7">
    <source>
        <dbReference type="ARBA" id="ARBA00023002"/>
    </source>
</evidence>
<dbReference type="Proteomes" id="UP000238762">
    <property type="component" value="Unassembled WGS sequence"/>
</dbReference>
<dbReference type="GO" id="GO:0004733">
    <property type="term" value="F:pyridoxamine phosphate oxidase activity"/>
    <property type="evidence" value="ECO:0007669"/>
    <property type="project" value="UniProtKB-UniRule"/>
</dbReference>
<evidence type="ECO:0000256" key="3">
    <source>
        <dbReference type="ARBA" id="ARBA00007301"/>
    </source>
</evidence>
<feature type="binding site" evidence="9 11">
    <location>
        <begin position="77"/>
        <end position="78"/>
    </location>
    <ligand>
        <name>FMN</name>
        <dbReference type="ChEBI" id="CHEBI:58210"/>
    </ligand>
</feature>
<name>A0A2T1BXJ3_9CYAN</name>
<evidence type="ECO:0000256" key="11">
    <source>
        <dbReference type="PIRSR" id="PIRSR000190-2"/>
    </source>
</evidence>
<organism evidence="14 15">
    <name type="scientific">Merismopedia glauca CCAP 1448/3</name>
    <dbReference type="NCBI Taxonomy" id="1296344"/>
    <lineage>
        <taxon>Bacteria</taxon>
        <taxon>Bacillati</taxon>
        <taxon>Cyanobacteriota</taxon>
        <taxon>Cyanophyceae</taxon>
        <taxon>Synechococcales</taxon>
        <taxon>Merismopediaceae</taxon>
        <taxon>Merismopedia</taxon>
    </lineage>
</organism>
<dbReference type="NCBIfam" id="NF004231">
    <property type="entry name" value="PRK05679.1"/>
    <property type="match status" value="1"/>
</dbReference>
<keyword evidence="6 9" id="KW-0288">FMN</keyword>
<dbReference type="RefSeq" id="WP_106291459.1">
    <property type="nucleotide sequence ID" value="NZ_CAWNTC010000210.1"/>
</dbReference>
<keyword evidence="5 9" id="KW-0285">Flavoprotein</keyword>
<feature type="binding site" evidence="9 11">
    <location>
        <position position="196"/>
    </location>
    <ligand>
        <name>FMN</name>
        <dbReference type="ChEBI" id="CHEBI:58210"/>
    </ligand>
</feature>
<feature type="binding site" evidence="9 10">
    <location>
        <begin position="192"/>
        <end position="194"/>
    </location>
    <ligand>
        <name>substrate</name>
    </ligand>
</feature>
<reference evidence="14 15" key="1">
    <citation type="submission" date="2018-02" db="EMBL/GenBank/DDBJ databases">
        <authorList>
            <person name="Cohen D.B."/>
            <person name="Kent A.D."/>
        </authorList>
    </citation>
    <scope>NUCLEOTIDE SEQUENCE [LARGE SCALE GENOMIC DNA]</scope>
    <source>
        <strain evidence="14 15">CCAP 1448/3</strain>
    </source>
</reference>
<dbReference type="PANTHER" id="PTHR10851:SF0">
    <property type="entry name" value="PYRIDOXINE-5'-PHOSPHATE OXIDASE"/>
    <property type="match status" value="1"/>
</dbReference>
<evidence type="ECO:0000259" key="12">
    <source>
        <dbReference type="Pfam" id="PF01243"/>
    </source>
</evidence>
<dbReference type="PROSITE" id="PS01064">
    <property type="entry name" value="PYRIDOX_OXIDASE"/>
    <property type="match status" value="1"/>
</dbReference>
<dbReference type="InterPro" id="IPR019576">
    <property type="entry name" value="Pyridoxamine_oxidase_dimer_C"/>
</dbReference>
<dbReference type="HAMAP" id="MF_01629">
    <property type="entry name" value="PdxH"/>
    <property type="match status" value="1"/>
</dbReference>
<dbReference type="PANTHER" id="PTHR10851">
    <property type="entry name" value="PYRIDOXINE-5-PHOSPHATE OXIDASE"/>
    <property type="match status" value="1"/>
</dbReference>
<feature type="binding site" evidence="9 10">
    <location>
        <position position="132"/>
    </location>
    <ligand>
        <name>substrate</name>
    </ligand>
</feature>
<comment type="subunit">
    <text evidence="4 9">Homodimer.</text>
</comment>
<reference evidence="14 15" key="2">
    <citation type="submission" date="2018-03" db="EMBL/GenBank/DDBJ databases">
        <title>The ancient ancestry and fast evolution of plastids.</title>
        <authorList>
            <person name="Moore K.R."/>
            <person name="Magnabosco C."/>
            <person name="Momper L."/>
            <person name="Gold D.A."/>
            <person name="Bosak T."/>
            <person name="Fournier G.P."/>
        </authorList>
    </citation>
    <scope>NUCLEOTIDE SEQUENCE [LARGE SCALE GENOMIC DNA]</scope>
    <source>
        <strain evidence="14 15">CCAP 1448/3</strain>
    </source>
</reference>
<gene>
    <name evidence="9 14" type="primary">pdxH</name>
    <name evidence="14" type="ORF">C7B64_22105</name>
</gene>
<feature type="binding site" evidence="9 11">
    <location>
        <position position="106"/>
    </location>
    <ligand>
        <name>FMN</name>
        <dbReference type="ChEBI" id="CHEBI:58210"/>
    </ligand>
</feature>
<dbReference type="Gene3D" id="2.30.110.10">
    <property type="entry name" value="Electron Transport, Fmn-binding Protein, Chain A"/>
    <property type="match status" value="1"/>
</dbReference>
<feature type="binding site" evidence="10">
    <location>
        <begin position="9"/>
        <end position="12"/>
    </location>
    <ligand>
        <name>substrate</name>
    </ligand>
</feature>
<evidence type="ECO:0000256" key="6">
    <source>
        <dbReference type="ARBA" id="ARBA00022643"/>
    </source>
</evidence>
<dbReference type="NCBIfam" id="TIGR00558">
    <property type="entry name" value="pdxH"/>
    <property type="match status" value="1"/>
</dbReference>
<dbReference type="InterPro" id="IPR011576">
    <property type="entry name" value="Pyridox_Oxase_N"/>
</dbReference>
<evidence type="ECO:0000256" key="8">
    <source>
        <dbReference type="ARBA" id="ARBA00023096"/>
    </source>
</evidence>
<evidence type="ECO:0000256" key="2">
    <source>
        <dbReference type="ARBA" id="ARBA00005037"/>
    </source>
</evidence>
<feature type="binding site" evidence="9 10">
    <location>
        <position position="124"/>
    </location>
    <ligand>
        <name>substrate</name>
    </ligand>
</feature>
<dbReference type="InterPro" id="IPR000659">
    <property type="entry name" value="Pyridox_Oxase"/>
</dbReference>
<protein>
    <recommendedName>
        <fullName evidence="9">Pyridoxine/pyridoxamine 5'-phosphate oxidase</fullName>
        <ecNumber evidence="9">1.4.3.5</ecNumber>
    </recommendedName>
    <alternativeName>
        <fullName evidence="9">PNP/PMP oxidase</fullName>
        <shortName evidence="9">PNPOx</shortName>
    </alternativeName>
    <alternativeName>
        <fullName evidence="9">Pyridoxal 5'-phosphate synthase</fullName>
    </alternativeName>
</protein>
<evidence type="ECO:0000313" key="14">
    <source>
        <dbReference type="EMBL" id="PSB00712.1"/>
    </source>
</evidence>
<comment type="catalytic activity">
    <reaction evidence="9">
        <text>pyridoxamine 5'-phosphate + O2 + H2O = pyridoxal 5'-phosphate + H2O2 + NH4(+)</text>
        <dbReference type="Rhea" id="RHEA:15817"/>
        <dbReference type="ChEBI" id="CHEBI:15377"/>
        <dbReference type="ChEBI" id="CHEBI:15379"/>
        <dbReference type="ChEBI" id="CHEBI:16240"/>
        <dbReference type="ChEBI" id="CHEBI:28938"/>
        <dbReference type="ChEBI" id="CHEBI:58451"/>
        <dbReference type="ChEBI" id="CHEBI:597326"/>
        <dbReference type="EC" id="1.4.3.5"/>
    </reaction>
</comment>
<comment type="caution">
    <text evidence="9">Lacks conserved residue(s) required for the propagation of feature annotation.</text>
</comment>
<dbReference type="SUPFAM" id="SSF50475">
    <property type="entry name" value="FMN-binding split barrel"/>
    <property type="match status" value="1"/>
</dbReference>
<dbReference type="EMBL" id="PVWJ01000169">
    <property type="protein sequence ID" value="PSB00712.1"/>
    <property type="molecule type" value="Genomic_DNA"/>
</dbReference>
<dbReference type="PIRSF" id="PIRSF000190">
    <property type="entry name" value="Pyd_amn-ph_oxd"/>
    <property type="match status" value="1"/>
</dbReference>
<evidence type="ECO:0000256" key="10">
    <source>
        <dbReference type="PIRSR" id="PIRSR000190-1"/>
    </source>
</evidence>
<evidence type="ECO:0000256" key="9">
    <source>
        <dbReference type="HAMAP-Rule" id="MF_01629"/>
    </source>
</evidence>
<dbReference type="EC" id="1.4.3.5" evidence="9"/>
<dbReference type="GO" id="GO:0008615">
    <property type="term" value="P:pyridoxine biosynthetic process"/>
    <property type="evidence" value="ECO:0007669"/>
    <property type="project" value="UniProtKB-UniRule"/>
</dbReference>
<comment type="pathway">
    <text evidence="2 9">Cofactor metabolism; pyridoxal 5'-phosphate salvage; pyridoxal 5'-phosphate from pyridoxine 5'-phosphate: step 1/1.</text>
</comment>
<feature type="binding site" evidence="9 10">
    <location>
        <position position="128"/>
    </location>
    <ligand>
        <name>substrate</name>
    </ligand>
</feature>
<dbReference type="InterPro" id="IPR019740">
    <property type="entry name" value="Pyridox_Oxase_CS"/>
</dbReference>
<evidence type="ECO:0000256" key="1">
    <source>
        <dbReference type="ARBA" id="ARBA00004738"/>
    </source>
</evidence>
<feature type="binding site" evidence="9 11">
    <location>
        <begin position="62"/>
        <end position="67"/>
    </location>
    <ligand>
        <name>FMN</name>
        <dbReference type="ChEBI" id="CHEBI:58210"/>
    </ligand>
</feature>
<keyword evidence="8 9" id="KW-0664">Pyridoxine biosynthesis</keyword>
<feature type="domain" description="Pyridoxine 5'-phosphate oxidase dimerisation C-terminal" evidence="13">
    <location>
        <begin position="173"/>
        <end position="214"/>
    </location>
</feature>
<dbReference type="FunFam" id="2.30.110.10:FF:000005">
    <property type="entry name" value="NAD(P)H-hydrate epimerase"/>
    <property type="match status" value="1"/>
</dbReference>
<comment type="similarity">
    <text evidence="3 9">Belongs to the pyridoxamine 5'-phosphate oxidase family.</text>
</comment>
<comment type="cofactor">
    <cofactor evidence="9 11">
        <name>FMN</name>
        <dbReference type="ChEBI" id="CHEBI:58210"/>
    </cofactor>
    <text evidence="9 11">Binds 1 FMN per subunit.</text>
</comment>
<dbReference type="InterPro" id="IPR012349">
    <property type="entry name" value="Split_barrel_FMN-bd"/>
</dbReference>